<evidence type="ECO:0000256" key="11">
    <source>
        <dbReference type="ARBA" id="ARBA00047561"/>
    </source>
</evidence>
<dbReference type="InterPro" id="IPR050161">
    <property type="entry name" value="Siro_Cobalamin_biosynth"/>
</dbReference>
<dbReference type="GO" id="GO:0004851">
    <property type="term" value="F:uroporphyrin-III C-methyltransferase activity"/>
    <property type="evidence" value="ECO:0007669"/>
    <property type="project" value="UniProtKB-EC"/>
</dbReference>
<feature type="active site" description="Proton donor" evidence="12">
    <location>
        <position position="219"/>
    </location>
</feature>
<dbReference type="InterPro" id="IPR000878">
    <property type="entry name" value="4pyrrol_Mease"/>
</dbReference>
<evidence type="ECO:0000256" key="3">
    <source>
        <dbReference type="ARBA" id="ARBA00022603"/>
    </source>
</evidence>
<proteinExistence type="predicted"/>
<dbReference type="GO" id="GO:0032259">
    <property type="term" value="P:methylation"/>
    <property type="evidence" value="ECO:0007669"/>
    <property type="project" value="UniProtKB-KW"/>
</dbReference>
<keyword evidence="7" id="KW-0520">NAD</keyword>
<dbReference type="Pfam" id="PF13241">
    <property type="entry name" value="NAD_binding_7"/>
    <property type="match status" value="1"/>
</dbReference>
<comment type="pathway">
    <text evidence="1">Porphyrin-containing compound metabolism; siroheme biosynthesis; sirohydrochlorin from precorrin-2: step 1/1.</text>
</comment>
<gene>
    <name evidence="15" type="primary">cobA</name>
    <name evidence="15" type="ORF">ARTSIC4J27_1115</name>
</gene>
<evidence type="ECO:0000256" key="6">
    <source>
        <dbReference type="ARBA" id="ARBA00023002"/>
    </source>
</evidence>
<protein>
    <submittedName>
        <fullName evidence="15">Uroporphyrin-III C-methyltransferase</fullName>
        <ecNumber evidence="15">2.1.1.107</ecNumber>
    </submittedName>
</protein>
<dbReference type="GO" id="GO:0051266">
    <property type="term" value="F:sirohydrochlorin ferrochelatase activity"/>
    <property type="evidence" value="ECO:0007669"/>
    <property type="project" value="InterPro"/>
</dbReference>
<dbReference type="Gene3D" id="3.40.1010.10">
    <property type="entry name" value="Cobalt-precorrin-4 Transmethylase, Domain 1"/>
    <property type="match status" value="1"/>
</dbReference>
<keyword evidence="10" id="KW-0511">Multifunctional enzyme</keyword>
<dbReference type="SUPFAM" id="SSF53790">
    <property type="entry name" value="Tetrapyrrole methylase"/>
    <property type="match status" value="1"/>
</dbReference>
<dbReference type="InterPro" id="IPR035996">
    <property type="entry name" value="4pyrrol_Methylase_sf"/>
</dbReference>
<keyword evidence="4 15" id="KW-0808">Transferase</keyword>
<feature type="domain" description="Tetrapyrrole methylase" evidence="14">
    <location>
        <begin position="167"/>
        <end position="370"/>
    </location>
</feature>
<evidence type="ECO:0000259" key="14">
    <source>
        <dbReference type="Pfam" id="PF00590"/>
    </source>
</evidence>
<dbReference type="AlphaFoldDB" id="A0A024GZW4"/>
<evidence type="ECO:0000313" key="16">
    <source>
        <dbReference type="Proteomes" id="UP000035722"/>
    </source>
</evidence>
<dbReference type="GO" id="GO:0019354">
    <property type="term" value="P:siroheme biosynthetic process"/>
    <property type="evidence" value="ECO:0007669"/>
    <property type="project" value="UniProtKB-UniPathway"/>
</dbReference>
<comment type="catalytic activity">
    <reaction evidence="11">
        <text>precorrin-2 + NAD(+) = sirohydrochlorin + NADH + 2 H(+)</text>
        <dbReference type="Rhea" id="RHEA:15613"/>
        <dbReference type="ChEBI" id="CHEBI:15378"/>
        <dbReference type="ChEBI" id="CHEBI:57540"/>
        <dbReference type="ChEBI" id="CHEBI:57945"/>
        <dbReference type="ChEBI" id="CHEBI:58351"/>
        <dbReference type="ChEBI" id="CHEBI:58827"/>
        <dbReference type="EC" id="1.3.1.76"/>
    </reaction>
</comment>
<dbReference type="PIRSF" id="PIRSF036426">
    <property type="entry name" value="Sirohaem_synth"/>
    <property type="match status" value="1"/>
</dbReference>
<evidence type="ECO:0000256" key="10">
    <source>
        <dbReference type="ARBA" id="ARBA00023268"/>
    </source>
</evidence>
<keyword evidence="6" id="KW-0560">Oxidoreductase</keyword>
<organism evidence="15 16">
    <name type="scientific">Pseudarthrobacter siccitolerans</name>
    <dbReference type="NCBI Taxonomy" id="861266"/>
    <lineage>
        <taxon>Bacteria</taxon>
        <taxon>Bacillati</taxon>
        <taxon>Actinomycetota</taxon>
        <taxon>Actinomycetes</taxon>
        <taxon>Micrococcales</taxon>
        <taxon>Micrococcaceae</taxon>
        <taxon>Pseudarthrobacter</taxon>
    </lineage>
</organism>
<dbReference type="OrthoDB" id="9815856at2"/>
<dbReference type="GO" id="GO:0043115">
    <property type="term" value="F:precorrin-2 dehydrogenase activity"/>
    <property type="evidence" value="ECO:0007669"/>
    <property type="project" value="UniProtKB-EC"/>
</dbReference>
<keyword evidence="8" id="KW-0456">Lyase</keyword>
<dbReference type="SUPFAM" id="SSF51735">
    <property type="entry name" value="NAD(P)-binding Rossmann-fold domains"/>
    <property type="match status" value="1"/>
</dbReference>
<keyword evidence="2" id="KW-0169">Cobalamin biosynthesis</keyword>
<feature type="compositionally biased region" description="Polar residues" evidence="13">
    <location>
        <begin position="406"/>
        <end position="421"/>
    </location>
</feature>
<dbReference type="InterPro" id="IPR014777">
    <property type="entry name" value="4pyrrole_Mease_sub1"/>
</dbReference>
<dbReference type="STRING" id="861266.ARTSIC4J27_1115"/>
<dbReference type="Gene3D" id="3.40.50.720">
    <property type="entry name" value="NAD(P)-binding Rossmann-like Domain"/>
    <property type="match status" value="1"/>
</dbReference>
<dbReference type="NCBIfam" id="NF004790">
    <property type="entry name" value="PRK06136.1"/>
    <property type="match status" value="1"/>
</dbReference>
<evidence type="ECO:0000256" key="5">
    <source>
        <dbReference type="ARBA" id="ARBA00022691"/>
    </source>
</evidence>
<dbReference type="GO" id="GO:0051287">
    <property type="term" value="F:NAD binding"/>
    <property type="evidence" value="ECO:0007669"/>
    <property type="project" value="InterPro"/>
</dbReference>
<keyword evidence="5" id="KW-0949">S-adenosyl-L-methionine</keyword>
<dbReference type="EMBL" id="CAQI01000032">
    <property type="protein sequence ID" value="CCQ45182.1"/>
    <property type="molecule type" value="Genomic_DNA"/>
</dbReference>
<dbReference type="InterPro" id="IPR036291">
    <property type="entry name" value="NAD(P)-bd_dom_sf"/>
</dbReference>
<name>A0A024GZW4_9MICC</name>
<dbReference type="Pfam" id="PF00590">
    <property type="entry name" value="TP_methylase"/>
    <property type="match status" value="1"/>
</dbReference>
<evidence type="ECO:0000256" key="8">
    <source>
        <dbReference type="ARBA" id="ARBA00023239"/>
    </source>
</evidence>
<evidence type="ECO:0000256" key="1">
    <source>
        <dbReference type="ARBA" id="ARBA00005010"/>
    </source>
</evidence>
<sequence length="421" mass="43565">MAIQDIYPTALRLLGRPVLVVGGGPVAARRAKGLLDAGARVTVVAPVASAALRELADAGLLTWEPRTYSSSDVDGVWFVQTATGDSAVDAQVSADAEAQRIWCVNASDHEASAAWTPAVAEVDDIKIAVNAGGDPRRAMAVRDAVATALETGDLPLRRRRAARNGSVALVGGGPGDTGLITVRGRRLLGQADVVVADRLGPRDLLNELAPDVRIIEVGKTPGHHPVPQAGINRILVEEALKGHRVVRLKGGDPYVLGRGGEEAEYCRQHGVEVEVVSGVTSAISVPAAAGIPVTHRGLAKGFSVVTGHEELSEVPARPDHTVVLLMGVGQLRESASALGKAGMPADTPVGIVENGYLPNQRVTIGTLGSIADQAEAAGVANPAVIVIGDVVRVSPFAPSHFKTADYGTTTPNSPRKTSVTT</sequence>
<keyword evidence="16" id="KW-1185">Reference proteome</keyword>
<dbReference type="Proteomes" id="UP000035722">
    <property type="component" value="Unassembled WGS sequence"/>
</dbReference>
<dbReference type="InterPro" id="IPR012409">
    <property type="entry name" value="Sirohaem_synth"/>
</dbReference>
<dbReference type="CDD" id="cd11642">
    <property type="entry name" value="SUMT"/>
    <property type="match status" value="1"/>
</dbReference>
<dbReference type="PANTHER" id="PTHR45790">
    <property type="entry name" value="SIROHEME SYNTHASE-RELATED"/>
    <property type="match status" value="1"/>
</dbReference>
<dbReference type="PANTHER" id="PTHR45790:SF3">
    <property type="entry name" value="S-ADENOSYL-L-METHIONINE-DEPENDENT UROPORPHYRINOGEN III METHYLTRANSFERASE, CHLOROPLASTIC"/>
    <property type="match status" value="1"/>
</dbReference>
<comment type="caution">
    <text evidence="15">The sequence shown here is derived from an EMBL/GenBank/DDBJ whole genome shotgun (WGS) entry which is preliminary data.</text>
</comment>
<dbReference type="Gene3D" id="3.30.950.10">
    <property type="entry name" value="Methyltransferase, Cobalt-precorrin-4 Transmethylase, Domain 2"/>
    <property type="match status" value="1"/>
</dbReference>
<dbReference type="GO" id="GO:0009236">
    <property type="term" value="P:cobalamin biosynthetic process"/>
    <property type="evidence" value="ECO:0007669"/>
    <property type="project" value="UniProtKB-KW"/>
</dbReference>
<dbReference type="NCBIfam" id="TIGR01469">
    <property type="entry name" value="cobA_cysG_Cterm"/>
    <property type="match status" value="1"/>
</dbReference>
<evidence type="ECO:0000256" key="13">
    <source>
        <dbReference type="SAM" id="MobiDB-lite"/>
    </source>
</evidence>
<dbReference type="NCBIfam" id="TIGR01470">
    <property type="entry name" value="cysG_Nterm"/>
    <property type="match status" value="1"/>
</dbReference>
<dbReference type="InterPro" id="IPR014776">
    <property type="entry name" value="4pyrrole_Mease_sub2"/>
</dbReference>
<evidence type="ECO:0000256" key="2">
    <source>
        <dbReference type="ARBA" id="ARBA00022573"/>
    </source>
</evidence>
<dbReference type="FunFam" id="3.40.1010.10:FF:000001">
    <property type="entry name" value="Siroheme synthase"/>
    <property type="match status" value="1"/>
</dbReference>
<feature type="active site" description="Proton acceptor" evidence="12">
    <location>
        <position position="197"/>
    </location>
</feature>
<dbReference type="InterPro" id="IPR006366">
    <property type="entry name" value="CobA/CysG_C"/>
</dbReference>
<evidence type="ECO:0000313" key="15">
    <source>
        <dbReference type="EMBL" id="CCQ45182.1"/>
    </source>
</evidence>
<accession>A0A024GZW4</accession>
<dbReference type="EC" id="2.1.1.107" evidence="15"/>
<keyword evidence="3 15" id="KW-0489">Methyltransferase</keyword>
<reference evidence="16" key="1">
    <citation type="journal article" date="2014" name="Genome Announc.">
        <title>Genome Sequence of Arthrobacter siccitolerans 4J27, a Xeroprotectant-Producing Desiccation-Tolerant Microorganism.</title>
        <authorList>
            <person name="Manzanera M."/>
            <person name="Santa-Cruz-Calvo L."/>
            <person name="Vilchez J.I."/>
            <person name="Garcia-Fontana C."/>
            <person name="Silva-Castro G.A."/>
            <person name="Calvo C."/>
            <person name="Gonzalez-Lopez J."/>
        </authorList>
    </citation>
    <scope>NUCLEOTIDE SEQUENCE [LARGE SCALE GENOMIC DNA]</scope>
    <source>
        <strain evidence="16">4J27</strain>
    </source>
</reference>
<keyword evidence="9" id="KW-0627">Porphyrin biosynthesis</keyword>
<dbReference type="RefSeq" id="WP_050054184.1">
    <property type="nucleotide sequence ID" value="NZ_CAQI01000032.1"/>
</dbReference>
<feature type="region of interest" description="Disordered" evidence="13">
    <location>
        <begin position="401"/>
        <end position="421"/>
    </location>
</feature>
<evidence type="ECO:0000256" key="4">
    <source>
        <dbReference type="ARBA" id="ARBA00022679"/>
    </source>
</evidence>
<evidence type="ECO:0000256" key="7">
    <source>
        <dbReference type="ARBA" id="ARBA00023027"/>
    </source>
</evidence>
<evidence type="ECO:0000256" key="12">
    <source>
        <dbReference type="PIRSR" id="PIRSR036426-1"/>
    </source>
</evidence>
<dbReference type="UniPathway" id="UPA00262">
    <property type="reaction ID" value="UER00222"/>
</dbReference>
<evidence type="ECO:0000256" key="9">
    <source>
        <dbReference type="ARBA" id="ARBA00023244"/>
    </source>
</evidence>
<dbReference type="InterPro" id="IPR006367">
    <property type="entry name" value="Sirohaem_synthase_N"/>
</dbReference>